<name>A0A1F6CYD2_9BACT</name>
<gene>
    <name evidence="3" type="ORF">A2851_05830</name>
</gene>
<feature type="domain" description="SLH" evidence="2">
    <location>
        <begin position="20"/>
        <end position="83"/>
    </location>
</feature>
<sequence length="332" mass="36131">MLIKSSLIAVCVLLFPVSLSAASFSDLPPGHFAYSAVEFLQVNGIISGYPDGTFQPDREVNRAEATKIVVAPFLQSGSDISGFTSVYDDVPQDAWYLPYVEIARSQLHIIDGPPKTTMFNGARAVNKVEFLKILLLAQGENPTGAYSELQFPIAMDVTNPEEWYYPYMRSALAASMTMVSENGMLHPSKALSRAEVAVLLHRYLMYKQGRRTQALLSETESEIINTIQLMKEKDVNNASFAAARAVIASRGALTARPDEGIVKAAVKISEGFHILMNGYIAGIAGEDDTAIAKAQEAWASAEKAKTFSPELHTLAGQMQDMAAQMADSLRAK</sequence>
<dbReference type="PANTHER" id="PTHR43308:SF5">
    <property type="entry name" value="S-LAYER PROTEIN _ PEPTIDOGLYCAN ENDO-BETA-N-ACETYLGLUCOSAMINIDASE"/>
    <property type="match status" value="1"/>
</dbReference>
<feature type="signal peptide" evidence="1">
    <location>
        <begin position="1"/>
        <end position="21"/>
    </location>
</feature>
<dbReference type="EMBL" id="MFKT01000005">
    <property type="protein sequence ID" value="OGG54051.1"/>
    <property type="molecule type" value="Genomic_DNA"/>
</dbReference>
<accession>A0A1F6CYD2</accession>
<reference evidence="3 4" key="1">
    <citation type="journal article" date="2016" name="Nat. Commun.">
        <title>Thousands of microbial genomes shed light on interconnected biogeochemical processes in an aquifer system.</title>
        <authorList>
            <person name="Anantharaman K."/>
            <person name="Brown C.T."/>
            <person name="Hug L.A."/>
            <person name="Sharon I."/>
            <person name="Castelle C.J."/>
            <person name="Probst A.J."/>
            <person name="Thomas B.C."/>
            <person name="Singh A."/>
            <person name="Wilkins M.J."/>
            <person name="Karaoz U."/>
            <person name="Brodie E.L."/>
            <person name="Williams K.H."/>
            <person name="Hubbard S.S."/>
            <person name="Banfield J.F."/>
        </authorList>
    </citation>
    <scope>NUCLEOTIDE SEQUENCE [LARGE SCALE GENOMIC DNA]</scope>
</reference>
<feature type="chain" id="PRO_5009523700" description="SLH domain-containing protein" evidence="1">
    <location>
        <begin position="22"/>
        <end position="332"/>
    </location>
</feature>
<dbReference type="STRING" id="1798480.A2851_05830"/>
<evidence type="ECO:0000313" key="3">
    <source>
        <dbReference type="EMBL" id="OGG54051.1"/>
    </source>
</evidence>
<dbReference type="InterPro" id="IPR051465">
    <property type="entry name" value="Cell_Envelope_Struct_Comp"/>
</dbReference>
<evidence type="ECO:0000256" key="1">
    <source>
        <dbReference type="SAM" id="SignalP"/>
    </source>
</evidence>
<proteinExistence type="predicted"/>
<feature type="domain" description="SLH" evidence="2">
    <location>
        <begin position="151"/>
        <end position="214"/>
    </location>
</feature>
<dbReference type="Proteomes" id="UP000176863">
    <property type="component" value="Unassembled WGS sequence"/>
</dbReference>
<keyword evidence="1" id="KW-0732">Signal</keyword>
<dbReference type="AlphaFoldDB" id="A0A1F6CYD2"/>
<comment type="caution">
    <text evidence="3">The sequence shown here is derived from an EMBL/GenBank/DDBJ whole genome shotgun (WGS) entry which is preliminary data.</text>
</comment>
<dbReference type="Pfam" id="PF00395">
    <property type="entry name" value="SLH"/>
    <property type="match status" value="2"/>
</dbReference>
<dbReference type="PROSITE" id="PS51272">
    <property type="entry name" value="SLH"/>
    <property type="match status" value="2"/>
</dbReference>
<evidence type="ECO:0000313" key="4">
    <source>
        <dbReference type="Proteomes" id="UP000176863"/>
    </source>
</evidence>
<dbReference type="PANTHER" id="PTHR43308">
    <property type="entry name" value="OUTER MEMBRANE PROTEIN ALPHA-RELATED"/>
    <property type="match status" value="1"/>
</dbReference>
<dbReference type="InterPro" id="IPR001119">
    <property type="entry name" value="SLH_dom"/>
</dbReference>
<organism evidence="3 4">
    <name type="scientific">Candidatus Kaiserbacteria bacterium RIFCSPHIGHO2_01_FULL_53_29</name>
    <dbReference type="NCBI Taxonomy" id="1798480"/>
    <lineage>
        <taxon>Bacteria</taxon>
        <taxon>Candidatus Kaiseribacteriota</taxon>
    </lineage>
</organism>
<protein>
    <recommendedName>
        <fullName evidence="2">SLH domain-containing protein</fullName>
    </recommendedName>
</protein>
<evidence type="ECO:0000259" key="2">
    <source>
        <dbReference type="PROSITE" id="PS51272"/>
    </source>
</evidence>